<reference evidence="2 3" key="1">
    <citation type="submission" date="2019-10" db="EMBL/GenBank/DDBJ databases">
        <title>Genome sequence of Azospirillum melinis.</title>
        <authorList>
            <person name="Ambrosini A."/>
            <person name="Sant'Anna F.H."/>
            <person name="Cassan F.D."/>
            <person name="Souza E.M."/>
            <person name="Passaglia L.M.P."/>
        </authorList>
    </citation>
    <scope>NUCLEOTIDE SEQUENCE [LARGE SCALE GENOMIC DNA]</scope>
    <source>
        <strain evidence="2 3">TMCY0552</strain>
    </source>
</reference>
<dbReference type="PANTHER" id="PTHR45947">
    <property type="entry name" value="SULFOQUINOVOSYL TRANSFERASE SQD2"/>
    <property type="match status" value="1"/>
</dbReference>
<dbReference type="InterPro" id="IPR028098">
    <property type="entry name" value="Glyco_trans_4-like_N"/>
</dbReference>
<keyword evidence="3" id="KW-1185">Reference proteome</keyword>
<name>A0ABX2KCJ9_9PROT</name>
<dbReference type="Gene3D" id="3.40.50.2000">
    <property type="entry name" value="Glycogen Phosphorylase B"/>
    <property type="match status" value="2"/>
</dbReference>
<dbReference type="RefSeq" id="WP_174470395.1">
    <property type="nucleotide sequence ID" value="NZ_JAGINN010000036.1"/>
</dbReference>
<dbReference type="InterPro" id="IPR050194">
    <property type="entry name" value="Glycosyltransferase_grp1"/>
</dbReference>
<organism evidence="2 3">
    <name type="scientific">Azospirillum melinis</name>
    <dbReference type="NCBI Taxonomy" id="328839"/>
    <lineage>
        <taxon>Bacteria</taxon>
        <taxon>Pseudomonadati</taxon>
        <taxon>Pseudomonadota</taxon>
        <taxon>Alphaproteobacteria</taxon>
        <taxon>Rhodospirillales</taxon>
        <taxon>Azospirillaceae</taxon>
        <taxon>Azospirillum</taxon>
    </lineage>
</organism>
<comment type="caution">
    <text evidence="2">The sequence shown here is derived from an EMBL/GenBank/DDBJ whole genome shotgun (WGS) entry which is preliminary data.</text>
</comment>
<dbReference type="SUPFAM" id="SSF53756">
    <property type="entry name" value="UDP-Glycosyltransferase/glycogen phosphorylase"/>
    <property type="match status" value="1"/>
</dbReference>
<gene>
    <name evidence="2" type="ORF">GBZ48_07250</name>
</gene>
<protein>
    <submittedName>
        <fullName evidence="2">Glycosyltransferase</fullName>
    </submittedName>
</protein>
<evidence type="ECO:0000313" key="3">
    <source>
        <dbReference type="Proteomes" id="UP000605086"/>
    </source>
</evidence>
<dbReference type="PANTHER" id="PTHR45947:SF3">
    <property type="entry name" value="SULFOQUINOVOSYL TRANSFERASE SQD2"/>
    <property type="match status" value="1"/>
</dbReference>
<dbReference type="Pfam" id="PF13692">
    <property type="entry name" value="Glyco_trans_1_4"/>
    <property type="match status" value="1"/>
</dbReference>
<dbReference type="Proteomes" id="UP000605086">
    <property type="component" value="Unassembled WGS sequence"/>
</dbReference>
<feature type="domain" description="Glycosyltransferase subfamily 4-like N-terminal" evidence="1">
    <location>
        <begin position="15"/>
        <end position="181"/>
    </location>
</feature>
<proteinExistence type="predicted"/>
<dbReference type="CDD" id="cd03801">
    <property type="entry name" value="GT4_PimA-like"/>
    <property type="match status" value="1"/>
</dbReference>
<evidence type="ECO:0000313" key="2">
    <source>
        <dbReference type="EMBL" id="NUA99080.1"/>
    </source>
</evidence>
<dbReference type="Pfam" id="PF13439">
    <property type="entry name" value="Glyco_transf_4"/>
    <property type="match status" value="1"/>
</dbReference>
<accession>A0ABX2KCJ9</accession>
<dbReference type="EMBL" id="WHOS01000006">
    <property type="protein sequence ID" value="NUA99080.1"/>
    <property type="molecule type" value="Genomic_DNA"/>
</dbReference>
<sequence length="377" mass="39436">MPMTPTHLLMTTDSVGGVWTYALELARELVESGMRVSLAVLGPSPQPDQVDAAQAVPGLELINTSLPLDWMADGPDIVRHSAVALGALARRLKVDLIHLNSPALAAGAGFPVPVVGVCHSCLATWWAATHGGAMPEDFQWRTEALARGYAACDALVAPSAAFAAATAAVYRLPAPVVVHNGRRPVHGAAPIRRDRTVFTGGRLWDDGKNVAALDAAAGLGVPLVAAGPLASPSGERRTLVHARALGRLDAASVAGWLARSPVFASMALYEPFGLTVLEAAQAGCALVLSDIPTFRELWDGAALFVDPADSPALAATLCRLLDNPAEAESRGDAARRRAEHYGLEPFVGGMRAIYRTVLSTHTAEPALSRPARNETAA</sequence>
<evidence type="ECO:0000259" key="1">
    <source>
        <dbReference type="Pfam" id="PF13439"/>
    </source>
</evidence>